<dbReference type="Proteomes" id="UP000823896">
    <property type="component" value="Unassembled WGS sequence"/>
</dbReference>
<dbReference type="InterPro" id="IPR050679">
    <property type="entry name" value="Bact_HTH_transcr_reg"/>
</dbReference>
<dbReference type="PANTHER" id="PTHR44846">
    <property type="entry name" value="MANNOSYL-D-GLYCERATE TRANSPORT/METABOLISM SYSTEM REPRESSOR MNGR-RELATED"/>
    <property type="match status" value="1"/>
</dbReference>
<evidence type="ECO:0000256" key="4">
    <source>
        <dbReference type="ARBA" id="ARBA00023163"/>
    </source>
</evidence>
<dbReference type="NCBIfam" id="TIGR02404">
    <property type="entry name" value="trehalos_R_Bsub"/>
    <property type="match status" value="1"/>
</dbReference>
<dbReference type="PROSITE" id="PS50949">
    <property type="entry name" value="HTH_GNTR"/>
    <property type="match status" value="1"/>
</dbReference>
<dbReference type="SMART" id="SM00345">
    <property type="entry name" value="HTH_GNTR"/>
    <property type="match status" value="1"/>
</dbReference>
<comment type="caution">
    <text evidence="7">The sequence shown here is derived from an EMBL/GenBank/DDBJ whole genome shotgun (WGS) entry which is preliminary data.</text>
</comment>
<keyword evidence="3" id="KW-0238">DNA-binding</keyword>
<dbReference type="PRINTS" id="PR00035">
    <property type="entry name" value="HTHGNTR"/>
</dbReference>
<dbReference type="Pfam" id="PF00392">
    <property type="entry name" value="GntR"/>
    <property type="match status" value="1"/>
</dbReference>
<reference evidence="7" key="1">
    <citation type="journal article" date="2021" name="PeerJ">
        <title>Extensive microbial diversity within the chicken gut microbiome revealed by metagenomics and culture.</title>
        <authorList>
            <person name="Gilroy R."/>
            <person name="Ravi A."/>
            <person name="Getino M."/>
            <person name="Pursley I."/>
            <person name="Horton D.L."/>
            <person name="Alikhan N.F."/>
            <person name="Baker D."/>
            <person name="Gharbi K."/>
            <person name="Hall N."/>
            <person name="Watson M."/>
            <person name="Adriaenssens E.M."/>
            <person name="Foster-Nyarko E."/>
            <person name="Jarju S."/>
            <person name="Secka A."/>
            <person name="Antonio M."/>
            <person name="Oren A."/>
            <person name="Chaudhuri R.R."/>
            <person name="La Ragione R."/>
            <person name="Hildebrand F."/>
            <person name="Pallen M.J."/>
        </authorList>
    </citation>
    <scope>NUCLEOTIDE SEQUENCE</scope>
    <source>
        <strain evidence="7">CHK187-11901</strain>
    </source>
</reference>
<sequence length="238" mass="27532">MSKYEQIYHKILNSIENGLYAVGDTLPGEFELMKQFSVSRDTVRKALQLLAQNGYIQKSQGRGSIVLDFNRFDFPLSGVISFKEVASAMHEPVSTEVICFEKIHPDARIASILQMRSEEEVWFIQRVRRISNEAVILDTDILNAEIIPGLTRTIAQDSLYEYIEDTLHLTIAYARKEITCQNISGLDEQVLDLHHYNMVVSVESCTYLDDARIFQYTSSRHRPDRFRFIDFARREQKA</sequence>
<reference evidence="7" key="2">
    <citation type="submission" date="2021-04" db="EMBL/GenBank/DDBJ databases">
        <authorList>
            <person name="Gilroy R."/>
        </authorList>
    </citation>
    <scope>NUCLEOTIDE SEQUENCE</scope>
    <source>
        <strain evidence="7">CHK187-11901</strain>
    </source>
</reference>
<dbReference type="CDD" id="cd07377">
    <property type="entry name" value="WHTH_GntR"/>
    <property type="match status" value="1"/>
</dbReference>
<dbReference type="GO" id="GO:0045892">
    <property type="term" value="P:negative regulation of DNA-templated transcription"/>
    <property type="evidence" value="ECO:0007669"/>
    <property type="project" value="TreeGrafter"/>
</dbReference>
<keyword evidence="2" id="KW-0805">Transcription regulation</keyword>
<dbReference type="Gene3D" id="3.40.1410.10">
    <property type="entry name" value="Chorismate lyase-like"/>
    <property type="match status" value="1"/>
</dbReference>
<organism evidence="7 8">
    <name type="scientific">Candidatus Merdibacter merdavium</name>
    <dbReference type="NCBI Taxonomy" id="2838692"/>
    <lineage>
        <taxon>Bacteria</taxon>
        <taxon>Bacillati</taxon>
        <taxon>Bacillota</taxon>
        <taxon>Erysipelotrichia</taxon>
        <taxon>Erysipelotrichales</taxon>
        <taxon>Erysipelotrichaceae</taxon>
        <taxon>Merdibacter</taxon>
    </lineage>
</organism>
<dbReference type="FunFam" id="3.40.1410.10:FF:000008">
    <property type="entry name" value="Transcriptional regulator, GntR family"/>
    <property type="match status" value="1"/>
</dbReference>
<evidence type="ECO:0000313" key="8">
    <source>
        <dbReference type="Proteomes" id="UP000823896"/>
    </source>
</evidence>
<dbReference type="InterPro" id="IPR028978">
    <property type="entry name" value="Chorismate_lyase_/UTRA_dom_sf"/>
</dbReference>
<dbReference type="InterPro" id="IPR011663">
    <property type="entry name" value="UTRA"/>
</dbReference>
<dbReference type="AlphaFoldDB" id="A0A9D2NRW1"/>
<gene>
    <name evidence="7" type="primary">treR</name>
    <name evidence="7" type="ORF">H9702_06540</name>
</gene>
<keyword evidence="1" id="KW-0678">Repressor</keyword>
<dbReference type="SUPFAM" id="SSF64288">
    <property type="entry name" value="Chorismate lyase-like"/>
    <property type="match status" value="1"/>
</dbReference>
<dbReference type="GO" id="GO:0003677">
    <property type="term" value="F:DNA binding"/>
    <property type="evidence" value="ECO:0007669"/>
    <property type="project" value="UniProtKB-UniRule"/>
</dbReference>
<evidence type="ECO:0000256" key="5">
    <source>
        <dbReference type="NCBIfam" id="TIGR02404"/>
    </source>
</evidence>
<dbReference type="Gene3D" id="1.10.10.10">
    <property type="entry name" value="Winged helix-like DNA-binding domain superfamily/Winged helix DNA-binding domain"/>
    <property type="match status" value="1"/>
</dbReference>
<evidence type="ECO:0000256" key="3">
    <source>
        <dbReference type="ARBA" id="ARBA00023125"/>
    </source>
</evidence>
<accession>A0A9D2NRW1</accession>
<proteinExistence type="predicted"/>
<dbReference type="InterPro" id="IPR012770">
    <property type="entry name" value="TreR"/>
</dbReference>
<dbReference type="InterPro" id="IPR036390">
    <property type="entry name" value="WH_DNA-bd_sf"/>
</dbReference>
<dbReference type="InterPro" id="IPR000524">
    <property type="entry name" value="Tscrpt_reg_HTH_GntR"/>
</dbReference>
<dbReference type="SUPFAM" id="SSF46785">
    <property type="entry name" value="Winged helix' DNA-binding domain"/>
    <property type="match status" value="1"/>
</dbReference>
<feature type="domain" description="HTH gntR-type" evidence="6">
    <location>
        <begin position="1"/>
        <end position="69"/>
    </location>
</feature>
<dbReference type="PANTHER" id="PTHR44846:SF12">
    <property type="entry name" value="HTH-TYPE TRANSCRIPTIONAL REGULATOR TRER"/>
    <property type="match status" value="1"/>
</dbReference>
<evidence type="ECO:0000256" key="2">
    <source>
        <dbReference type="ARBA" id="ARBA00023015"/>
    </source>
</evidence>
<keyword evidence="4" id="KW-0804">Transcription</keyword>
<name>A0A9D2NRW1_9FIRM</name>
<evidence type="ECO:0000313" key="7">
    <source>
        <dbReference type="EMBL" id="HJC36772.1"/>
    </source>
</evidence>
<dbReference type="Pfam" id="PF07702">
    <property type="entry name" value="UTRA"/>
    <property type="match status" value="1"/>
</dbReference>
<dbReference type="SMART" id="SM00866">
    <property type="entry name" value="UTRA"/>
    <property type="match status" value="1"/>
</dbReference>
<evidence type="ECO:0000259" key="6">
    <source>
        <dbReference type="PROSITE" id="PS50949"/>
    </source>
</evidence>
<dbReference type="EMBL" id="DWWM01000042">
    <property type="protein sequence ID" value="HJC36772.1"/>
    <property type="molecule type" value="Genomic_DNA"/>
</dbReference>
<protein>
    <recommendedName>
        <fullName evidence="5">Trehalose operon repressor</fullName>
    </recommendedName>
</protein>
<dbReference type="GO" id="GO:0003700">
    <property type="term" value="F:DNA-binding transcription factor activity"/>
    <property type="evidence" value="ECO:0007669"/>
    <property type="project" value="UniProtKB-UniRule"/>
</dbReference>
<dbReference type="InterPro" id="IPR036388">
    <property type="entry name" value="WH-like_DNA-bd_sf"/>
</dbReference>
<evidence type="ECO:0000256" key="1">
    <source>
        <dbReference type="ARBA" id="ARBA00022491"/>
    </source>
</evidence>